<dbReference type="Pfam" id="PF07295">
    <property type="entry name" value="DUF1451"/>
    <property type="match status" value="1"/>
</dbReference>
<organism evidence="2 3">
    <name type="scientific">Marinobacterium iners DSM 11526</name>
    <dbReference type="NCBI Taxonomy" id="1122198"/>
    <lineage>
        <taxon>Bacteria</taxon>
        <taxon>Pseudomonadati</taxon>
        <taxon>Pseudomonadota</taxon>
        <taxon>Gammaproteobacteria</taxon>
        <taxon>Oceanospirillales</taxon>
        <taxon>Oceanospirillaceae</taxon>
        <taxon>Marinobacterium</taxon>
    </lineage>
</organism>
<dbReference type="EMBL" id="FNRJ01000009">
    <property type="protein sequence ID" value="SEA88590.1"/>
    <property type="molecule type" value="Genomic_DNA"/>
</dbReference>
<dbReference type="Proteomes" id="UP000242469">
    <property type="component" value="Unassembled WGS sequence"/>
</dbReference>
<protein>
    <submittedName>
        <fullName evidence="2">Zinc-ribbon containing domain-containing protein</fullName>
    </submittedName>
</protein>
<proteinExistence type="predicted"/>
<feature type="coiled-coil region" evidence="1">
    <location>
        <begin position="41"/>
        <end position="68"/>
    </location>
</feature>
<dbReference type="RefSeq" id="WP_091826842.1">
    <property type="nucleotide sequence ID" value="NZ_FNRJ01000009.1"/>
</dbReference>
<dbReference type="STRING" id="1122198.SAMN02745729_10979"/>
<dbReference type="OrthoDB" id="3174978at2"/>
<gene>
    <name evidence="2" type="ORF">SAMN02745729_10979</name>
</gene>
<accession>A0A1H4EVD6</accession>
<evidence type="ECO:0000256" key="1">
    <source>
        <dbReference type="SAM" id="Coils"/>
    </source>
</evidence>
<evidence type="ECO:0000313" key="3">
    <source>
        <dbReference type="Proteomes" id="UP000242469"/>
    </source>
</evidence>
<name>A0A1H4EVD6_9GAMM</name>
<keyword evidence="3" id="KW-1185">Reference proteome</keyword>
<evidence type="ECO:0000313" key="2">
    <source>
        <dbReference type="EMBL" id="SEA88590.1"/>
    </source>
</evidence>
<dbReference type="InterPro" id="IPR009912">
    <property type="entry name" value="DUF1451"/>
</dbReference>
<dbReference type="AlphaFoldDB" id="A0A1H4EVD6"/>
<reference evidence="3" key="1">
    <citation type="submission" date="2016-10" db="EMBL/GenBank/DDBJ databases">
        <authorList>
            <person name="Varghese N."/>
            <person name="Submissions S."/>
        </authorList>
    </citation>
    <scope>NUCLEOTIDE SEQUENCE [LARGE SCALE GENOMIC DNA]</scope>
    <source>
        <strain evidence="3">DSM 11526</strain>
    </source>
</reference>
<sequence>MSEHEQKTPKHSDQAPRAYDRVLERLRQRLDEAGEVSWDYLQDQIEEAAELELAAEEMTRDEVELMKAYLRRDLKQLGYYAHETGDGLAAWLNFDLGVLEEKVRQALLDLADKTRVQHELLREQLAHDEDQYLAGEVSAPGTLRCLQCGESQQLKATDKIAACSHCGAVVFERVSLPWAPVTQQ</sequence>
<keyword evidence="1" id="KW-0175">Coiled coil</keyword>